<dbReference type="PIRSF" id="PIRSF006743">
    <property type="entry name" value="Exonuclease_Xnr1"/>
    <property type="match status" value="1"/>
</dbReference>
<comment type="similarity">
    <text evidence="11 12">Belongs to the 5'-3' exonuclease family.</text>
</comment>
<dbReference type="InterPro" id="IPR040992">
    <property type="entry name" value="XRN1_D1"/>
</dbReference>
<accession>A0A7S4EG33</accession>
<keyword evidence="10" id="KW-0539">Nucleus</keyword>
<feature type="domain" description="Exoribonuclease Xrn1 D2/D3" evidence="18">
    <location>
        <begin position="846"/>
        <end position="960"/>
    </location>
</feature>
<reference evidence="19" key="1">
    <citation type="submission" date="2021-01" db="EMBL/GenBank/DDBJ databases">
        <authorList>
            <person name="Corre E."/>
            <person name="Pelletier E."/>
            <person name="Niang G."/>
            <person name="Scheremetjew M."/>
            <person name="Finn R."/>
            <person name="Kale V."/>
            <person name="Holt S."/>
            <person name="Cochrane G."/>
            <person name="Meng A."/>
            <person name="Brown T."/>
            <person name="Cohen L."/>
        </authorList>
    </citation>
    <scope>NUCLEOTIDE SEQUENCE</scope>
    <source>
        <strain evidence="19">10249 10 AB</strain>
    </source>
</reference>
<dbReference type="InterPro" id="IPR041385">
    <property type="entry name" value="SH3_12"/>
</dbReference>
<dbReference type="GO" id="GO:0006397">
    <property type="term" value="P:mRNA processing"/>
    <property type="evidence" value="ECO:0007669"/>
    <property type="project" value="UniProtKB-KW"/>
</dbReference>
<dbReference type="Pfam" id="PF18332">
    <property type="entry name" value="XRN1_D1"/>
    <property type="match status" value="1"/>
</dbReference>
<evidence type="ECO:0000259" key="15">
    <source>
        <dbReference type="Pfam" id="PF17846"/>
    </source>
</evidence>
<evidence type="ECO:0000256" key="8">
    <source>
        <dbReference type="ARBA" id="ARBA00023015"/>
    </source>
</evidence>
<evidence type="ECO:0000256" key="7">
    <source>
        <dbReference type="ARBA" id="ARBA00022839"/>
    </source>
</evidence>
<dbReference type="InterPro" id="IPR041412">
    <property type="entry name" value="Xrn1_helical"/>
</dbReference>
<dbReference type="PANTHER" id="PTHR12341:SF7">
    <property type="entry name" value="5'-3' EXORIBONUCLEASE 1"/>
    <property type="match status" value="1"/>
</dbReference>
<dbReference type="Pfam" id="PF17846">
    <property type="entry name" value="XRN_M"/>
    <property type="match status" value="1"/>
</dbReference>
<sequence length="1596" mass="177873">MGVPKFYRWISERYTKINEIVSDSALLPEFDHLYLDMNGIIHGCTHPSHMDISDVISERDMMLGIMHYLDRIITQIVKPRVSVYMAIDGVAPRAKLNQQRSRRFRSAKDMAEATKDLPKERDDSGNIKKPDLFDSNCITPGTEFMARVSETIKYFIRKKIKEDPLWRDLKIIFSGHELPGEGEHKIMEHIRMMRNEPNYQPNNRHCIYGQDADLIMLGLVTHEPHFTILREVVDFSGGFSNKNALKVVKKQTKEADFQLLHLSVLREYLYLEFCKDAAPGVLDLERTIDDFVFMTFLVGNDFLPHLTTLDIGEGAFDLLFQIYMEHRSHWGEGQYLTENGNISDPARLETYLAAIGSVETETLENREVTDAKYLKKKRKWNKRDGLDEGPSDAELKAAEDAKQGDYLSMIQDLMEKHADGPFVDGWTPPQPGEKDFKGRYYFEKMKLTPLDLEGQYALRQAYMEGLIWCLAYYYRGCISWGWFFPYHYGPMLSDLRELPEMFEKIQFTVGKPILPFQQLMSCLPPASASLVPKPYRTLMTAPDSPIIQFYPTSFEVDMNGKKNPWEGVNLLPFIEINLLLDTIKKFASDDKLTDPERHRNRLGEIFCYTFDLTATDTVEAPHKGIGLTDIVKCNSQVTILPQYDAEGISFKPELIAGTQIPYPGFPSLNVLPITSAELAPIGVRCFGFPSKYPTMILNLHQMPEMPPVETLADNLLNRSLFINWPMMHEGKVTAISDDTTEVYLFKGKKKVKKWNKIEKDQWARESDEMVQNYLGGINVPGSGGIQIQEVKIRLRLLPLQGMKTNASNGSSKKYFGKEEAEVPLQLVLWQAPAPDPRFEERGPMTLHERFPVDSNVVLTKGKYKGCVGEVVGIADGKKVGVKVLTIPPEVPFGLALARSINESFVPSADAARILKIPSMIFGRITSSLPFVQGNYDLGLNLKSSDGLCVAGYTRSKKHSWKGNGEKDFKKAWDSGDSLLVIGSARALGDNNAKGAIAERLQWEYTPKAIRLINEYRQQFPQLFSALGKLQGEKKYDAKKVFGRNEIEMLAKIREWLNKNESAKLPRIPIHTEVMPREAVTAVEKTTDIRNLQLKKKGFPKESLVKIPGNALYRENSTSATDVMLASDHNENEAPELGDRVVNLCVSGIPFGARGTVVGIHKATTGCVEIVMDEEFVGGTSLQGLCSNFRGKLAVWAHLMRITVENNREITEKHVAQGSGKANAQKILSGIESQIMNDTKPKIIKNKYPLPTSPSRHESTGKARALSSRRTRAESSGRANQAGWREAVGPPEKAIGFKGVRKGKSGLTQWKTFISKEKKKKTAPSVTNASKGKSNELKAMLGVTPSPAAHLKAMLGVDSNSVPPSAAQVGVPKPNDATASLNAILKIGSSNNSIPQPQPPRAMDNGFPPPPPVPPTAAQQLLQLMAKQQQPVHVQHMPATMSGGSSFNFAYTVEGEDEAEQPSMMNIPQPPPPPQGMPIGYPSPMPMMATNFYMGQPMPIVGHPGMPLSTMPMMAQQLPNVQGYSVTNGGKARNDSSKAVILEEEFPPLGATAPVKKEKQNSTPAYEDSPAQEETPVKTKSAPRSLLVPSRIRAGKK</sequence>
<evidence type="ECO:0000256" key="10">
    <source>
        <dbReference type="ARBA" id="ARBA00023242"/>
    </source>
</evidence>
<dbReference type="GO" id="GO:0005737">
    <property type="term" value="C:cytoplasm"/>
    <property type="evidence" value="ECO:0007669"/>
    <property type="project" value="UniProtKB-SubCell"/>
</dbReference>
<evidence type="ECO:0000259" key="14">
    <source>
        <dbReference type="Pfam" id="PF03159"/>
    </source>
</evidence>
<dbReference type="PANTHER" id="PTHR12341">
    <property type="entry name" value="5'-&gt;3' EXORIBONUCLEASE"/>
    <property type="match status" value="1"/>
</dbReference>
<feature type="domain" description="5'-3' exoribonuclease 1 SH3-like" evidence="16">
    <location>
        <begin position="1135"/>
        <end position="1198"/>
    </location>
</feature>
<evidence type="ECO:0000256" key="6">
    <source>
        <dbReference type="ARBA" id="ARBA00022801"/>
    </source>
</evidence>
<organism evidence="19">
    <name type="scientific">Pseudo-nitzschia australis</name>
    <dbReference type="NCBI Taxonomy" id="44445"/>
    <lineage>
        <taxon>Eukaryota</taxon>
        <taxon>Sar</taxon>
        <taxon>Stramenopiles</taxon>
        <taxon>Ochrophyta</taxon>
        <taxon>Bacillariophyta</taxon>
        <taxon>Bacillariophyceae</taxon>
        <taxon>Bacillariophycidae</taxon>
        <taxon>Bacillariales</taxon>
        <taxon>Bacillariaceae</taxon>
        <taxon>Pseudo-nitzschia</taxon>
    </lineage>
</organism>
<keyword evidence="8" id="KW-0805">Transcription regulation</keyword>
<dbReference type="Gene3D" id="1.25.40.1050">
    <property type="match status" value="1"/>
</dbReference>
<feature type="domain" description="Xrn1 N-terminal" evidence="14">
    <location>
        <begin position="1"/>
        <end position="231"/>
    </location>
</feature>
<evidence type="ECO:0000259" key="17">
    <source>
        <dbReference type="Pfam" id="PF18332"/>
    </source>
</evidence>
<evidence type="ECO:0000256" key="5">
    <source>
        <dbReference type="ARBA" id="ARBA00022722"/>
    </source>
</evidence>
<proteinExistence type="inferred from homology"/>
<name>A0A7S4EG33_9STRA</name>
<dbReference type="GO" id="GO:0006353">
    <property type="term" value="P:DNA-templated transcription termination"/>
    <property type="evidence" value="ECO:0007669"/>
    <property type="project" value="UniProtKB-KW"/>
</dbReference>
<keyword evidence="9" id="KW-0804">Transcription</keyword>
<feature type="compositionally biased region" description="Basic and acidic residues" evidence="13">
    <location>
        <begin position="106"/>
        <end position="130"/>
    </location>
</feature>
<evidence type="ECO:0000256" key="9">
    <source>
        <dbReference type="ARBA" id="ARBA00023163"/>
    </source>
</evidence>
<evidence type="ECO:0000256" key="11">
    <source>
        <dbReference type="ARBA" id="ARBA00038299"/>
    </source>
</evidence>
<feature type="domain" description="5'-3' exoribonuclease 1 D1" evidence="17">
    <location>
        <begin position="664"/>
        <end position="841"/>
    </location>
</feature>
<evidence type="ECO:0000259" key="16">
    <source>
        <dbReference type="Pfam" id="PF18129"/>
    </source>
</evidence>
<dbReference type="EC" id="3.1.13.-" evidence="12"/>
<dbReference type="Gene3D" id="2.170.260.40">
    <property type="match status" value="1"/>
</dbReference>
<dbReference type="GO" id="GO:0005634">
    <property type="term" value="C:nucleus"/>
    <property type="evidence" value="ECO:0007669"/>
    <property type="project" value="UniProtKB-SubCell"/>
</dbReference>
<evidence type="ECO:0000256" key="2">
    <source>
        <dbReference type="ARBA" id="ARBA00022472"/>
    </source>
</evidence>
<feature type="domain" description="Xrn1 helical" evidence="15">
    <location>
        <begin position="282"/>
        <end position="603"/>
    </location>
</feature>
<keyword evidence="3" id="KW-0698">rRNA processing</keyword>
<feature type="region of interest" description="Disordered" evidence="13">
    <location>
        <begin position="1543"/>
        <end position="1596"/>
    </location>
</feature>
<dbReference type="Gene3D" id="3.40.50.12390">
    <property type="match status" value="2"/>
</dbReference>
<dbReference type="InterPro" id="IPR016494">
    <property type="entry name" value="5_3_exoribonuclease_1"/>
</dbReference>
<dbReference type="CDD" id="cd18673">
    <property type="entry name" value="PIN_XRN1-2-like"/>
    <property type="match status" value="1"/>
</dbReference>
<keyword evidence="7 12" id="KW-0269">Exonuclease</keyword>
<dbReference type="InterPro" id="IPR004859">
    <property type="entry name" value="Xrn1_N"/>
</dbReference>
<keyword evidence="12" id="KW-0963">Cytoplasm</keyword>
<keyword evidence="6 12" id="KW-0378">Hydrolase</keyword>
<evidence type="ECO:0000256" key="1">
    <source>
        <dbReference type="ARBA" id="ARBA00004123"/>
    </source>
</evidence>
<evidence type="ECO:0000256" key="3">
    <source>
        <dbReference type="ARBA" id="ARBA00022552"/>
    </source>
</evidence>
<dbReference type="FunFam" id="3.40.50.12390:FF:000005">
    <property type="entry name" value="5'-3' exoribonuclease 2"/>
    <property type="match status" value="1"/>
</dbReference>
<feature type="region of interest" description="Disordered" evidence="13">
    <location>
        <begin position="1246"/>
        <end position="1283"/>
    </location>
</feature>
<dbReference type="GO" id="GO:0006364">
    <property type="term" value="P:rRNA processing"/>
    <property type="evidence" value="ECO:0007669"/>
    <property type="project" value="UniProtKB-KW"/>
</dbReference>
<gene>
    <name evidence="19" type="ORF">PAUS00366_LOCUS3835</name>
</gene>
<feature type="region of interest" description="Disordered" evidence="13">
    <location>
        <begin position="98"/>
        <end position="130"/>
    </location>
</feature>
<dbReference type="GO" id="GO:0000956">
    <property type="term" value="P:nuclear-transcribed mRNA catabolic process"/>
    <property type="evidence" value="ECO:0007669"/>
    <property type="project" value="InterPro"/>
</dbReference>
<evidence type="ECO:0000256" key="13">
    <source>
        <dbReference type="SAM" id="MobiDB-lite"/>
    </source>
</evidence>
<comment type="subcellular location">
    <subcellularLocation>
        <location evidence="12">Cytoplasm</location>
    </subcellularLocation>
    <subcellularLocation>
        <location evidence="1">Nucleus</location>
    </subcellularLocation>
</comment>
<keyword evidence="2" id="KW-0806">Transcription termination</keyword>
<dbReference type="Pfam" id="PF18334">
    <property type="entry name" value="XRN1_D2_D3"/>
    <property type="match status" value="2"/>
</dbReference>
<evidence type="ECO:0000256" key="4">
    <source>
        <dbReference type="ARBA" id="ARBA00022664"/>
    </source>
</evidence>
<dbReference type="InterPro" id="IPR041106">
    <property type="entry name" value="XRN1_D2_D3"/>
</dbReference>
<keyword evidence="4" id="KW-0507">mRNA processing</keyword>
<dbReference type="Gene3D" id="2.30.30.750">
    <property type="match status" value="1"/>
</dbReference>
<dbReference type="GO" id="GO:0004534">
    <property type="term" value="F:5'-3' RNA exonuclease activity"/>
    <property type="evidence" value="ECO:0007669"/>
    <property type="project" value="TreeGrafter"/>
</dbReference>
<dbReference type="GO" id="GO:0003723">
    <property type="term" value="F:RNA binding"/>
    <property type="evidence" value="ECO:0007669"/>
    <property type="project" value="UniProtKB-KW"/>
</dbReference>
<evidence type="ECO:0000256" key="12">
    <source>
        <dbReference type="PIRNR" id="PIRNR006743"/>
    </source>
</evidence>
<dbReference type="InterPro" id="IPR047007">
    <property type="entry name" value="XRN1_D1_sf"/>
</dbReference>
<dbReference type="Pfam" id="PF18129">
    <property type="entry name" value="SH3_12"/>
    <property type="match status" value="1"/>
</dbReference>
<dbReference type="InterPro" id="IPR027073">
    <property type="entry name" value="5_3_exoribonuclease"/>
</dbReference>
<dbReference type="Pfam" id="PF03159">
    <property type="entry name" value="XRN_N"/>
    <property type="match status" value="1"/>
</dbReference>
<evidence type="ECO:0000259" key="18">
    <source>
        <dbReference type="Pfam" id="PF18334"/>
    </source>
</evidence>
<keyword evidence="5 12" id="KW-0540">Nuclease</keyword>
<dbReference type="InterPro" id="IPR047008">
    <property type="entry name" value="XRN1_SH3_sf"/>
</dbReference>
<protein>
    <recommendedName>
        <fullName evidence="12">5'-3' exoribonuclease 1</fullName>
        <ecNumber evidence="12">3.1.13.-</ecNumber>
    </recommendedName>
</protein>
<evidence type="ECO:0000313" key="19">
    <source>
        <dbReference type="EMBL" id="CAE0711108.1"/>
    </source>
</evidence>
<dbReference type="EMBL" id="HBIX01004855">
    <property type="protein sequence ID" value="CAE0711108.1"/>
    <property type="molecule type" value="Transcribed_RNA"/>
</dbReference>
<feature type="domain" description="Exoribonuclease Xrn1 D2/D3" evidence="18">
    <location>
        <begin position="1001"/>
        <end position="1090"/>
    </location>
</feature>
<keyword evidence="12" id="KW-0694">RNA-binding</keyword>